<protein>
    <submittedName>
        <fullName evidence="2">Uncharacterized protein</fullName>
    </submittedName>
</protein>
<dbReference type="AlphaFoldDB" id="A0ABD0XUH5"/>
<accession>A0ABD0XUH5</accession>
<reference evidence="2 3" key="1">
    <citation type="submission" date="2024-07" db="EMBL/GenBank/DDBJ databases">
        <title>Chromosome-level genome assembly of the water stick insect Ranatra chinensis (Heteroptera: Nepidae).</title>
        <authorList>
            <person name="Liu X."/>
        </authorList>
    </citation>
    <scope>NUCLEOTIDE SEQUENCE [LARGE SCALE GENOMIC DNA]</scope>
    <source>
        <strain evidence="2">Cailab_2021Rc</strain>
        <tissue evidence="2">Muscle</tissue>
    </source>
</reference>
<comment type="caution">
    <text evidence="2">The sequence shown here is derived from an EMBL/GenBank/DDBJ whole genome shotgun (WGS) entry which is preliminary data.</text>
</comment>
<dbReference type="Proteomes" id="UP001558652">
    <property type="component" value="Unassembled WGS sequence"/>
</dbReference>
<feature type="region of interest" description="Disordered" evidence="1">
    <location>
        <begin position="261"/>
        <end position="281"/>
    </location>
</feature>
<dbReference type="EMBL" id="JBFDAA010000123">
    <property type="protein sequence ID" value="KAL1109900.1"/>
    <property type="molecule type" value="Genomic_DNA"/>
</dbReference>
<gene>
    <name evidence="2" type="ORF">AAG570_014134</name>
</gene>
<organism evidence="2 3">
    <name type="scientific">Ranatra chinensis</name>
    <dbReference type="NCBI Taxonomy" id="642074"/>
    <lineage>
        <taxon>Eukaryota</taxon>
        <taxon>Metazoa</taxon>
        <taxon>Ecdysozoa</taxon>
        <taxon>Arthropoda</taxon>
        <taxon>Hexapoda</taxon>
        <taxon>Insecta</taxon>
        <taxon>Pterygota</taxon>
        <taxon>Neoptera</taxon>
        <taxon>Paraneoptera</taxon>
        <taxon>Hemiptera</taxon>
        <taxon>Heteroptera</taxon>
        <taxon>Panheteroptera</taxon>
        <taxon>Nepomorpha</taxon>
        <taxon>Nepidae</taxon>
        <taxon>Ranatrinae</taxon>
        <taxon>Ranatra</taxon>
    </lineage>
</organism>
<evidence type="ECO:0000256" key="1">
    <source>
        <dbReference type="SAM" id="MobiDB-lite"/>
    </source>
</evidence>
<name>A0ABD0XUH5_9HEMI</name>
<proteinExistence type="predicted"/>
<sequence>MLFLDSCRPGVKVYAGSAHNSGHPPPQHLPSVNGRLLSDLWVPEHVAPPCKPVCGCPFRAEDGSIGYRSVSTCRPLYTTLWVLSPTGFVYGVGKEVLPAGCAEASAFRRSTHGEERLRNTRAWQLKFQLYWKCPNLPAGPGSYRTRLAVPRAGGDGVVSNYCGTVWLLMSTGPDLRRQRRLSALRATPLDPICLSPPLFMSMMKVKVLRCAWVRYALVLMVAAGLVAVHRYDLAGRSSAALSGEEEAAGAGPQDVRPLLRRLKARRSPPEPPRYLINDTRPSDTLTASRRDTVLQALACVLTGGGGSQRAAWAGGKVLTILLSFRTLTGPAGPPFGRIAGRIIRASVSKAHLVLPPKRWLPPVPQ</sequence>
<evidence type="ECO:0000313" key="3">
    <source>
        <dbReference type="Proteomes" id="UP001558652"/>
    </source>
</evidence>
<evidence type="ECO:0000313" key="2">
    <source>
        <dbReference type="EMBL" id="KAL1109900.1"/>
    </source>
</evidence>
<keyword evidence="3" id="KW-1185">Reference proteome</keyword>